<dbReference type="EMBL" id="FXTU01000001">
    <property type="protein sequence ID" value="SMP00634.1"/>
    <property type="molecule type" value="Genomic_DNA"/>
</dbReference>
<sequence length="54" mass="5959">MPSSSSVRPAVLHSAAEPLFLFSAAAKQQIQTSLRIRLGTKLATRDLRVVFLFM</sequence>
<keyword evidence="2" id="KW-1185">Reference proteome</keyword>
<accession>A0AA45WIK0</accession>
<dbReference type="AlphaFoldDB" id="A0AA45WIK0"/>
<evidence type="ECO:0000313" key="2">
    <source>
        <dbReference type="Proteomes" id="UP001157946"/>
    </source>
</evidence>
<reference evidence="1" key="1">
    <citation type="submission" date="2017-05" db="EMBL/GenBank/DDBJ databases">
        <authorList>
            <person name="Varghese N."/>
            <person name="Submissions S."/>
        </authorList>
    </citation>
    <scope>NUCLEOTIDE SEQUENCE</scope>
    <source>
        <strain evidence="1">DSM 45262</strain>
    </source>
</reference>
<proteinExistence type="predicted"/>
<gene>
    <name evidence="1" type="ORF">SAMN06265361_101137</name>
</gene>
<protein>
    <submittedName>
        <fullName evidence="1">Uncharacterized protein</fullName>
    </submittedName>
</protein>
<organism evidence="1 2">
    <name type="scientific">Laceyella tengchongensis</name>
    <dbReference type="NCBI Taxonomy" id="574699"/>
    <lineage>
        <taxon>Bacteria</taxon>
        <taxon>Bacillati</taxon>
        <taxon>Bacillota</taxon>
        <taxon>Bacilli</taxon>
        <taxon>Bacillales</taxon>
        <taxon>Thermoactinomycetaceae</taxon>
        <taxon>Laceyella</taxon>
    </lineage>
</organism>
<dbReference type="Proteomes" id="UP001157946">
    <property type="component" value="Unassembled WGS sequence"/>
</dbReference>
<comment type="caution">
    <text evidence="1">The sequence shown here is derived from an EMBL/GenBank/DDBJ whole genome shotgun (WGS) entry which is preliminary data.</text>
</comment>
<name>A0AA45WIK0_9BACL</name>
<evidence type="ECO:0000313" key="1">
    <source>
        <dbReference type="EMBL" id="SMP00634.1"/>
    </source>
</evidence>